<keyword evidence="3" id="KW-1185">Reference proteome</keyword>
<dbReference type="EMBL" id="JAIKTU010000015">
    <property type="protein sequence ID" value="MBY0756965.1"/>
    <property type="molecule type" value="Genomic_DNA"/>
</dbReference>
<accession>A0ABS7L1L8</accession>
<evidence type="ECO:0000313" key="1">
    <source>
        <dbReference type="EMBL" id="MBY0756941.1"/>
    </source>
</evidence>
<gene>
    <name evidence="1" type="ORF">K5V21_15965</name>
    <name evidence="2" type="ORF">K5V21_16085</name>
</gene>
<dbReference type="EMBL" id="JAIKTU010000015">
    <property type="protein sequence ID" value="MBY0756941.1"/>
    <property type="molecule type" value="Genomic_DNA"/>
</dbReference>
<proteinExistence type="predicted"/>
<dbReference type="Proteomes" id="UP001299068">
    <property type="component" value="Unassembled WGS sequence"/>
</dbReference>
<evidence type="ECO:0000313" key="3">
    <source>
        <dbReference type="Proteomes" id="UP001299068"/>
    </source>
</evidence>
<name>A0ABS7L1L8_CLOSR</name>
<reference evidence="2 3" key="1">
    <citation type="journal article" date="2021" name="Cell Host Microbe">
        <title>in vivo commensal control of Clostridioides difficile virulence.</title>
        <authorList>
            <person name="Girinathan B.P."/>
            <person name="Dibenedetto N."/>
            <person name="Worley J.N."/>
            <person name="Peltier J."/>
            <person name="Arrieta-Ortiz M.L."/>
            <person name="Rupa Christinal Immanuel S."/>
            <person name="Lavin R."/>
            <person name="Delaney M.L."/>
            <person name="Cummins C."/>
            <person name="Hoffmann M."/>
            <person name="Luo Y."/>
            <person name="Gonzalez-Escalona N."/>
            <person name="Allard M."/>
            <person name="Onderdonk A.B."/>
            <person name="Gerber G.K."/>
            <person name="Sonenshein A.L."/>
            <person name="Baliga N."/>
            <person name="Dupuy B."/>
            <person name="Bry L."/>
        </authorList>
    </citation>
    <scope>NUCLEOTIDE SEQUENCE [LARGE SCALE GENOMIC DNA]</scope>
    <source>
        <strain evidence="2 3">DSM 599</strain>
    </source>
</reference>
<sequence>MFCSVKKDRKNNIYRFYICDRYRDKETKKVKSSDKYIMSLQANEILNLSIENLKVTIEDNCINKGINLDNIDLVMEKINALKDVVTTENTTTKNNNYDVVVTENITTKNDFNNVVIQEYDTTNKSDDIEVVEAEIVEEFTPSYKTTISFDVQQEYSKNVKRSLGFNSMITAFGGSPKNTFEIEEEELSKIHDKADNIKKSIEEIIKEYEYVENLNSELKDLNSDISIVQDIYISCYDKVPSSEIWLIGNGYIEKIYRIKDIILPYQGSKLYECWEEIKEEYNLDDGKTYINQDEYFKEIDLYNQCTFEFNKDDITGTLVKIMLSGNCEVDYTMSDFIDINFSGNSPYLSIDHLIDWINDEPIKDYKVDIDSLLQYKEQLHKYKSVER</sequence>
<organism evidence="2 3">
    <name type="scientific">Clostridium sardiniense</name>
    <name type="common">Clostridium absonum</name>
    <dbReference type="NCBI Taxonomy" id="29369"/>
    <lineage>
        <taxon>Bacteria</taxon>
        <taxon>Bacillati</taxon>
        <taxon>Bacillota</taxon>
        <taxon>Clostridia</taxon>
        <taxon>Eubacteriales</taxon>
        <taxon>Clostridiaceae</taxon>
        <taxon>Clostridium</taxon>
    </lineage>
</organism>
<dbReference type="RefSeq" id="WP_221862148.1">
    <property type="nucleotide sequence ID" value="NZ_JAIKTU010000015.1"/>
</dbReference>
<evidence type="ECO:0000313" key="2">
    <source>
        <dbReference type="EMBL" id="MBY0756965.1"/>
    </source>
</evidence>
<protein>
    <submittedName>
        <fullName evidence="2">Uncharacterized protein</fullName>
    </submittedName>
</protein>
<comment type="caution">
    <text evidence="2">The sequence shown here is derived from an EMBL/GenBank/DDBJ whole genome shotgun (WGS) entry which is preliminary data.</text>
</comment>